<evidence type="ECO:0000259" key="1">
    <source>
        <dbReference type="Pfam" id="PF20250"/>
    </source>
</evidence>
<sequence>MLDPELIELSDDSSKAELRIIPNVHGPINTDSLLQLLTFPGFHSLYPNMTSIERVCKEVNALCGKDPGQHELFFVIAERRDGEIKLDIDADKMHAGMTLTSAWGGREVGLPEILTALKDQKVTMGLSKAKIQALLQQLAQLAPGQSCQGNIAQGKAAINGQDAVVDRKVSLARERLLQPQEMEDGTVDMRNLGAMIMVRPGELLMLKTPATPGTDGYNIHGEVLAAKPGKDAPLIPGDGTSLAPDNPLKLIATVAGQPVETRGGMQVDDVLHIKDVDVGYGHVDFKGSVLITGDVHEGMRVKSSGDITVMGFVDSATLEADGDIVVSKGVIGRLVKAQELSTHIKAKGQICAQFVQYSNLCAKGDVLVTKQLLHSHTQSEASITVSDANGRRGDLVGGTARAAQGIKAVVIGATAGTRTELFCAMNQGELKQELKLLDESVKAIVQVSLDIEARLRKLPPKSEWQNDAAMVEQVRMMLDEKQKITTEKLKEELEYDSCKQEVEAYYQKYRIEAGKQIFVNVELHIGPAFQRTQREYGPCSISNKDQELVFDYSNRGQ</sequence>
<feature type="domain" description="Flagellar Assembly Protein A N-terminal region" evidence="1">
    <location>
        <begin position="84"/>
        <end position="262"/>
    </location>
</feature>
<dbReference type="InterPro" id="IPR046866">
    <property type="entry name" value="FapA_N"/>
</dbReference>
<proteinExistence type="predicted"/>
<protein>
    <submittedName>
        <fullName evidence="2">DUF342 domain-containing protein</fullName>
    </submittedName>
</protein>
<dbReference type="Proteomes" id="UP000737113">
    <property type="component" value="Unassembled WGS sequence"/>
</dbReference>
<comment type="caution">
    <text evidence="2">The sequence shown here is derived from an EMBL/GenBank/DDBJ whole genome shotgun (WGS) entry which is preliminary data.</text>
</comment>
<accession>A0A972FV15</accession>
<dbReference type="Pfam" id="PF20250">
    <property type="entry name" value="FapA_N"/>
    <property type="match status" value="1"/>
</dbReference>
<dbReference type="RefSeq" id="WP_169564573.1">
    <property type="nucleotide sequence ID" value="NZ_JAAXYH010000008.1"/>
</dbReference>
<dbReference type="EMBL" id="JAAXYH010000008">
    <property type="protein sequence ID" value="NMH65839.1"/>
    <property type="molecule type" value="Genomic_DNA"/>
</dbReference>
<evidence type="ECO:0000313" key="2">
    <source>
        <dbReference type="EMBL" id="NMH65839.1"/>
    </source>
</evidence>
<dbReference type="PANTHER" id="PTHR38032:SF1">
    <property type="entry name" value="RNA-BINDING PROTEIN KHPB N-TERMINAL DOMAIN-CONTAINING PROTEIN"/>
    <property type="match status" value="1"/>
</dbReference>
<dbReference type="AlphaFoldDB" id="A0A972FV15"/>
<dbReference type="GO" id="GO:0000902">
    <property type="term" value="P:cell morphogenesis"/>
    <property type="evidence" value="ECO:0007669"/>
    <property type="project" value="InterPro"/>
</dbReference>
<dbReference type="PANTHER" id="PTHR38032">
    <property type="entry name" value="POLYMERASE-RELATED"/>
    <property type="match status" value="1"/>
</dbReference>
<organism evidence="2 3">
    <name type="scientific">Shewanella salipaludis</name>
    <dbReference type="NCBI Taxonomy" id="2723052"/>
    <lineage>
        <taxon>Bacteria</taxon>
        <taxon>Pseudomonadati</taxon>
        <taxon>Pseudomonadota</taxon>
        <taxon>Gammaproteobacteria</taxon>
        <taxon>Alteromonadales</taxon>
        <taxon>Shewanellaceae</taxon>
        <taxon>Shewanella</taxon>
    </lineage>
</organism>
<dbReference type="SUPFAM" id="SSF63848">
    <property type="entry name" value="Cell-division inhibitor MinC, C-terminal domain"/>
    <property type="match status" value="1"/>
</dbReference>
<gene>
    <name evidence="2" type="ORF">HC757_11785</name>
</gene>
<evidence type="ECO:0000313" key="3">
    <source>
        <dbReference type="Proteomes" id="UP000737113"/>
    </source>
</evidence>
<keyword evidence="3" id="KW-1185">Reference proteome</keyword>
<reference evidence="2" key="1">
    <citation type="submission" date="2020-04" db="EMBL/GenBank/DDBJ databases">
        <title>Description of Shewanella salipaludis sp. nov., isolated from a salt marsh.</title>
        <authorList>
            <person name="Park S."/>
            <person name="Yoon J.-H."/>
        </authorList>
    </citation>
    <scope>NUCLEOTIDE SEQUENCE</scope>
    <source>
        <strain evidence="2">SHSM-M6</strain>
    </source>
</reference>
<dbReference type="InterPro" id="IPR036145">
    <property type="entry name" value="MinC_C_sf"/>
</dbReference>
<dbReference type="InterPro" id="IPR046865">
    <property type="entry name" value="FapA_b_solenoid"/>
</dbReference>
<dbReference type="Pfam" id="PF03961">
    <property type="entry name" value="FapA"/>
    <property type="match status" value="1"/>
</dbReference>
<name>A0A972FV15_9GAMM</name>
<dbReference type="InterPro" id="IPR005646">
    <property type="entry name" value="FapA"/>
</dbReference>